<reference evidence="7 8" key="1">
    <citation type="submission" date="2017-02" db="EMBL/GenBank/DDBJ databases">
        <authorList>
            <person name="Peterson S.W."/>
        </authorList>
    </citation>
    <scope>NUCLEOTIDE SEQUENCE [LARGE SCALE GENOMIC DNA]</scope>
    <source>
        <strain evidence="7 8">3F5N</strain>
    </source>
</reference>
<evidence type="ECO:0000313" key="8">
    <source>
        <dbReference type="Proteomes" id="UP000195766"/>
    </source>
</evidence>
<dbReference type="Gene3D" id="3.40.50.2300">
    <property type="match status" value="1"/>
</dbReference>
<dbReference type="PANTHER" id="PTHR44688:SF16">
    <property type="entry name" value="DNA-BINDING TRANSCRIPTIONAL ACTIVATOR DEVR_DOSR"/>
    <property type="match status" value="1"/>
</dbReference>
<accession>A0A1R4FNZ4</accession>
<evidence type="ECO:0000256" key="3">
    <source>
        <dbReference type="ARBA" id="ARBA00023163"/>
    </source>
</evidence>
<feature type="modified residue" description="4-aspartylphosphate" evidence="4">
    <location>
        <position position="65"/>
    </location>
</feature>
<dbReference type="CDD" id="cd17537">
    <property type="entry name" value="REC_FixJ"/>
    <property type="match status" value="1"/>
</dbReference>
<dbReference type="GO" id="GO:0000160">
    <property type="term" value="P:phosphorelay signal transduction system"/>
    <property type="evidence" value="ECO:0007669"/>
    <property type="project" value="InterPro"/>
</dbReference>
<dbReference type="PROSITE" id="PS50043">
    <property type="entry name" value="HTH_LUXR_2"/>
    <property type="match status" value="1"/>
</dbReference>
<evidence type="ECO:0000256" key="2">
    <source>
        <dbReference type="ARBA" id="ARBA00023125"/>
    </source>
</evidence>
<evidence type="ECO:0000259" key="5">
    <source>
        <dbReference type="PROSITE" id="PS50043"/>
    </source>
</evidence>
<feature type="domain" description="Response regulatory" evidence="6">
    <location>
        <begin position="14"/>
        <end position="130"/>
    </location>
</feature>
<proteinExistence type="predicted"/>
<dbReference type="SUPFAM" id="SSF52172">
    <property type="entry name" value="CheY-like"/>
    <property type="match status" value="1"/>
</dbReference>
<evidence type="ECO:0000256" key="1">
    <source>
        <dbReference type="ARBA" id="ARBA00023015"/>
    </source>
</evidence>
<dbReference type="GO" id="GO:0006355">
    <property type="term" value="P:regulation of DNA-templated transcription"/>
    <property type="evidence" value="ECO:0007669"/>
    <property type="project" value="InterPro"/>
</dbReference>
<dbReference type="GO" id="GO:0003677">
    <property type="term" value="F:DNA binding"/>
    <property type="evidence" value="ECO:0007669"/>
    <property type="project" value="UniProtKB-KW"/>
</dbReference>
<dbReference type="PROSITE" id="PS00622">
    <property type="entry name" value="HTH_LUXR_1"/>
    <property type="match status" value="1"/>
</dbReference>
<dbReference type="PROSITE" id="PS50110">
    <property type="entry name" value="RESPONSE_REGULATORY"/>
    <property type="match status" value="1"/>
</dbReference>
<dbReference type="InterPro" id="IPR016032">
    <property type="entry name" value="Sig_transdc_resp-reg_C-effctor"/>
</dbReference>
<feature type="domain" description="HTH luxR-type" evidence="5">
    <location>
        <begin position="150"/>
        <end position="215"/>
    </location>
</feature>
<keyword evidence="1" id="KW-0805">Transcription regulation</keyword>
<keyword evidence="3" id="KW-0804">Transcription</keyword>
<dbReference type="OrthoDB" id="9782655at2"/>
<dbReference type="RefSeq" id="WP_087139969.1">
    <property type="nucleotide sequence ID" value="NZ_FUIE01000034.1"/>
</dbReference>
<name>A0A1R4FNZ4_BREDI</name>
<dbReference type="Gene3D" id="1.10.10.10">
    <property type="entry name" value="Winged helix-like DNA-binding domain superfamily/Winged helix DNA-binding domain"/>
    <property type="match status" value="1"/>
</dbReference>
<dbReference type="AlphaFoldDB" id="A0A1R4FNZ4"/>
<dbReference type="SMART" id="SM00448">
    <property type="entry name" value="REC"/>
    <property type="match status" value="1"/>
</dbReference>
<evidence type="ECO:0000259" key="6">
    <source>
        <dbReference type="PROSITE" id="PS50110"/>
    </source>
</evidence>
<dbReference type="InterPro" id="IPR000792">
    <property type="entry name" value="Tscrpt_reg_LuxR_C"/>
</dbReference>
<dbReference type="CDD" id="cd06170">
    <property type="entry name" value="LuxR_C_like"/>
    <property type="match status" value="1"/>
</dbReference>
<dbReference type="PANTHER" id="PTHR44688">
    <property type="entry name" value="DNA-BINDING TRANSCRIPTIONAL ACTIVATOR DEVR_DOSR"/>
    <property type="match status" value="1"/>
</dbReference>
<dbReference type="InterPro" id="IPR011006">
    <property type="entry name" value="CheY-like_superfamily"/>
</dbReference>
<dbReference type="Pfam" id="PF00072">
    <property type="entry name" value="Response_reg"/>
    <property type="match status" value="1"/>
</dbReference>
<sequence>MSAVATPADGPSGRICLVDDHAEFRQSAAWWLESLGYEVECWEEPAAFLEAMTERPAEPACFLLDVRMPGMSGLELMEAARERGLDQPVIFMTGHGDVPLAVEAMRRGAVTFLEKPFQEKALEEAIALAFHTTQSETEDETTASPLSLAYQERLSRLTAREREVMDLVVAGSYNKVIAYDLGISPKTVELHRARIMTKMEAPTLTHLVRMAVSGQVEEA</sequence>
<keyword evidence="4" id="KW-0597">Phosphoprotein</keyword>
<dbReference type="InterPro" id="IPR036388">
    <property type="entry name" value="WH-like_DNA-bd_sf"/>
</dbReference>
<dbReference type="InterPro" id="IPR001789">
    <property type="entry name" value="Sig_transdc_resp-reg_receiver"/>
</dbReference>
<evidence type="ECO:0000313" key="7">
    <source>
        <dbReference type="EMBL" id="SJM57543.1"/>
    </source>
</evidence>
<dbReference type="SUPFAM" id="SSF46894">
    <property type="entry name" value="C-terminal effector domain of the bipartite response regulators"/>
    <property type="match status" value="1"/>
</dbReference>
<dbReference type="Proteomes" id="UP000195766">
    <property type="component" value="Unassembled WGS sequence"/>
</dbReference>
<dbReference type="EMBL" id="FUIE01000034">
    <property type="protein sequence ID" value="SJM57543.1"/>
    <property type="molecule type" value="Genomic_DNA"/>
</dbReference>
<protein>
    <submittedName>
        <fullName evidence="7">Two-component nitrogen fixation transcriptional regulator FixJ</fullName>
    </submittedName>
</protein>
<organism evidence="7 8">
    <name type="scientific">Brevundimonas diminuta 3F5N</name>
    <dbReference type="NCBI Taxonomy" id="1255603"/>
    <lineage>
        <taxon>Bacteria</taxon>
        <taxon>Pseudomonadati</taxon>
        <taxon>Pseudomonadota</taxon>
        <taxon>Alphaproteobacteria</taxon>
        <taxon>Caulobacterales</taxon>
        <taxon>Caulobacteraceae</taxon>
        <taxon>Brevundimonas</taxon>
    </lineage>
</organism>
<evidence type="ECO:0000256" key="4">
    <source>
        <dbReference type="PROSITE-ProRule" id="PRU00169"/>
    </source>
</evidence>
<keyword evidence="2" id="KW-0238">DNA-binding</keyword>
<dbReference type="SMART" id="SM00421">
    <property type="entry name" value="HTH_LUXR"/>
    <property type="match status" value="1"/>
</dbReference>
<dbReference type="PRINTS" id="PR00038">
    <property type="entry name" value="HTHLUXR"/>
</dbReference>
<dbReference type="Pfam" id="PF00196">
    <property type="entry name" value="GerE"/>
    <property type="match status" value="1"/>
</dbReference>
<gene>
    <name evidence="7" type="ORF">FM111_05930</name>
</gene>